<evidence type="ECO:0000259" key="7">
    <source>
        <dbReference type="Pfam" id="PF02656"/>
    </source>
</evidence>
<comment type="caution">
    <text evidence="8">The sequence shown here is derived from an EMBL/GenBank/DDBJ whole genome shotgun (WGS) entry which is preliminary data.</text>
</comment>
<keyword evidence="4 6" id="KW-0472">Membrane</keyword>
<feature type="transmembrane region" description="Helical" evidence="6">
    <location>
        <begin position="137"/>
        <end position="156"/>
    </location>
</feature>
<dbReference type="GO" id="GO:0012505">
    <property type="term" value="C:endomembrane system"/>
    <property type="evidence" value="ECO:0007669"/>
    <property type="project" value="UniProtKB-SubCell"/>
</dbReference>
<reference evidence="8 9" key="1">
    <citation type="submission" date="2024-10" db="EMBL/GenBank/DDBJ databases">
        <title>Updated reference genomes for cyclostephanoid diatoms.</title>
        <authorList>
            <person name="Roberts W.R."/>
            <person name="Alverson A.J."/>
        </authorList>
    </citation>
    <scope>NUCLEOTIDE SEQUENCE [LARGE SCALE GENOMIC DNA]</scope>
    <source>
        <strain evidence="8 9">AJA010-31</strain>
    </source>
</reference>
<dbReference type="InterPro" id="IPR051572">
    <property type="entry name" value="VTC_Complex_Subunit"/>
</dbReference>
<evidence type="ECO:0000256" key="2">
    <source>
        <dbReference type="ARBA" id="ARBA00022692"/>
    </source>
</evidence>
<feature type="domain" description="DUF202" evidence="7">
    <location>
        <begin position="128"/>
        <end position="193"/>
    </location>
</feature>
<keyword evidence="9" id="KW-1185">Reference proteome</keyword>
<proteinExistence type="predicted"/>
<gene>
    <name evidence="8" type="ORF">ACHAWO_011397</name>
</gene>
<accession>A0ABD3NII0</accession>
<evidence type="ECO:0000256" key="4">
    <source>
        <dbReference type="ARBA" id="ARBA00023136"/>
    </source>
</evidence>
<keyword evidence="3 6" id="KW-1133">Transmembrane helix</keyword>
<dbReference type="AlphaFoldDB" id="A0ABD3NII0"/>
<organism evidence="8 9">
    <name type="scientific">Cyclotella atomus</name>
    <dbReference type="NCBI Taxonomy" id="382360"/>
    <lineage>
        <taxon>Eukaryota</taxon>
        <taxon>Sar</taxon>
        <taxon>Stramenopiles</taxon>
        <taxon>Ochrophyta</taxon>
        <taxon>Bacillariophyta</taxon>
        <taxon>Coscinodiscophyceae</taxon>
        <taxon>Thalassiosirophycidae</taxon>
        <taxon>Stephanodiscales</taxon>
        <taxon>Stephanodiscaceae</taxon>
        <taxon>Cyclotella</taxon>
    </lineage>
</organism>
<dbReference type="Pfam" id="PF02656">
    <property type="entry name" value="DUF202"/>
    <property type="match status" value="1"/>
</dbReference>
<dbReference type="Proteomes" id="UP001530400">
    <property type="component" value="Unassembled WGS sequence"/>
</dbReference>
<dbReference type="InterPro" id="IPR003807">
    <property type="entry name" value="DUF202"/>
</dbReference>
<evidence type="ECO:0000256" key="1">
    <source>
        <dbReference type="ARBA" id="ARBA00004127"/>
    </source>
</evidence>
<keyword evidence="2 6" id="KW-0812">Transmembrane</keyword>
<evidence type="ECO:0000256" key="5">
    <source>
        <dbReference type="SAM" id="MobiDB-lite"/>
    </source>
</evidence>
<feature type="transmembrane region" description="Helical" evidence="6">
    <location>
        <begin position="206"/>
        <end position="226"/>
    </location>
</feature>
<protein>
    <recommendedName>
        <fullName evidence="7">DUF202 domain-containing protein</fullName>
    </recommendedName>
</protein>
<evidence type="ECO:0000313" key="9">
    <source>
        <dbReference type="Proteomes" id="UP001530400"/>
    </source>
</evidence>
<comment type="subcellular location">
    <subcellularLocation>
        <location evidence="1">Endomembrane system</location>
        <topology evidence="1">Multi-pass membrane protein</topology>
    </subcellularLocation>
</comment>
<evidence type="ECO:0000256" key="3">
    <source>
        <dbReference type="ARBA" id="ARBA00022989"/>
    </source>
</evidence>
<dbReference type="PANTHER" id="PTHR46140">
    <property type="entry name" value="VACUOLAR TRANSPORTER CHAPERONE 1-RELATED"/>
    <property type="match status" value="1"/>
</dbReference>
<dbReference type="PANTHER" id="PTHR46140:SF1">
    <property type="entry name" value="VACUOLAR TRANSPORTER CHAPERONE COMPLEX SUBUNIT 4-RELATED"/>
    <property type="match status" value="1"/>
</dbReference>
<evidence type="ECO:0000256" key="6">
    <source>
        <dbReference type="SAM" id="Phobius"/>
    </source>
</evidence>
<evidence type="ECO:0000313" key="8">
    <source>
        <dbReference type="EMBL" id="KAL3774366.1"/>
    </source>
</evidence>
<name>A0ABD3NII0_9STRA</name>
<dbReference type="EMBL" id="JALLPJ020001197">
    <property type="protein sequence ID" value="KAL3774366.1"/>
    <property type="molecule type" value="Genomic_DNA"/>
</dbReference>
<feature type="region of interest" description="Disordered" evidence="5">
    <location>
        <begin position="1"/>
        <end position="20"/>
    </location>
</feature>
<feature type="transmembrane region" description="Helical" evidence="6">
    <location>
        <begin position="168"/>
        <end position="186"/>
    </location>
</feature>
<sequence length="232" mass="24719">MSKNERTPLIPPSNAPGDQPTVYFLERRDSKLSTSVNIDTAQADAEEIETLPEGSTASNFEPRPITAAGVARANSIRAANGGAANGVGGWFGHFFGNGAANNKAAAGSGDDIGSMVINRKVPVKVDPKVFFANERTFLAWLHVSTILAGASVAIVAFSAEHTAGPDQLYGVILLPVSISFIVYAMMQYARRASMIRRKAPGPYVDIMGPTILTVILMMSIVAQFSIKLYTLM</sequence>